<accession>A0A0S4QV72</accession>
<sequence length="471" mass="50719">MCVSREDSAAVYQRLRAAHLSAVRAALEDHVARLSWSRQRIEHHRTERLRALLGFARERSPFHAARMTDLDPATATVDDLARLPAMTKQDVQSEWDAIVSTPDIDRAGAERVLARQGWFSYTPTGLQVFSSGGSSGVRGVYIWDWEQFVTLACLAWRWQVRGERASAGPADPAGEAGRPARLAVLEAGEPPHASTPLFDIATGPSTQTFVIPTTAPFDQILRAVADARPTHLVGYASVIGRLARAANAGELDIRPVRVSTNSEPLSAQDRDAIDTAWSVPVHNLWGSTEIGVQAVGCGHRDGDGLHICSDEVILERVDAAGRPVAPDKPAARTLATGLAGRTFPFIRYDLGDEITPLPGRCACGSSMPRVADIVGRRDDDFRYGRRTVPASVFRHVLGTDPLISEYQVRQTAGGADVLVVGSPDTTAVATALALSLRPYGLPDADIGVTTVARIPRHASTGKLRRFVALSG</sequence>
<dbReference type="Gene3D" id="3.40.50.12780">
    <property type="entry name" value="N-terminal domain of ligase-like"/>
    <property type="match status" value="1"/>
</dbReference>
<evidence type="ECO:0000313" key="1">
    <source>
        <dbReference type="EMBL" id="CUU59039.1"/>
    </source>
</evidence>
<name>A0A0S4QV72_9ACTN</name>
<organism evidence="1 2">
    <name type="scientific">Parafrankia irregularis</name>
    <dbReference type="NCBI Taxonomy" id="795642"/>
    <lineage>
        <taxon>Bacteria</taxon>
        <taxon>Bacillati</taxon>
        <taxon>Actinomycetota</taxon>
        <taxon>Actinomycetes</taxon>
        <taxon>Frankiales</taxon>
        <taxon>Frankiaceae</taxon>
        <taxon>Parafrankia</taxon>
    </lineage>
</organism>
<dbReference type="EMBL" id="FAOZ01000024">
    <property type="protein sequence ID" value="CUU59039.1"/>
    <property type="molecule type" value="Genomic_DNA"/>
</dbReference>
<gene>
    <name evidence="1" type="ORF">Ga0074812_12464</name>
</gene>
<dbReference type="InterPro" id="IPR042099">
    <property type="entry name" value="ANL_N_sf"/>
</dbReference>
<proteinExistence type="predicted"/>
<dbReference type="SUPFAM" id="SSF56801">
    <property type="entry name" value="Acetyl-CoA synthetase-like"/>
    <property type="match status" value="1"/>
</dbReference>
<dbReference type="Proteomes" id="UP000198802">
    <property type="component" value="Unassembled WGS sequence"/>
</dbReference>
<reference evidence="2" key="1">
    <citation type="submission" date="2015-11" db="EMBL/GenBank/DDBJ databases">
        <authorList>
            <person name="Varghese N."/>
        </authorList>
    </citation>
    <scope>NUCLEOTIDE SEQUENCE [LARGE SCALE GENOMIC DNA]</scope>
    <source>
        <strain evidence="2">DSM 45899</strain>
    </source>
</reference>
<keyword evidence="2" id="KW-1185">Reference proteome</keyword>
<evidence type="ECO:0000313" key="2">
    <source>
        <dbReference type="Proteomes" id="UP000198802"/>
    </source>
</evidence>
<dbReference type="PANTHER" id="PTHR36932">
    <property type="entry name" value="CAPSULAR POLYSACCHARIDE BIOSYNTHESIS PROTEIN"/>
    <property type="match status" value="1"/>
</dbReference>
<dbReference type="RefSeq" id="WP_091282961.1">
    <property type="nucleotide sequence ID" value="NZ_FAOZ01000024.1"/>
</dbReference>
<dbReference type="AlphaFoldDB" id="A0A0S4QV72"/>
<dbReference type="GO" id="GO:0016874">
    <property type="term" value="F:ligase activity"/>
    <property type="evidence" value="ECO:0007669"/>
    <property type="project" value="UniProtKB-KW"/>
</dbReference>
<protein>
    <submittedName>
        <fullName evidence="1">Phenylacetate-coenzyme A ligase PaaK, adenylate-forming domain family</fullName>
    </submittedName>
</protein>
<keyword evidence="1" id="KW-0436">Ligase</keyword>
<dbReference type="InterPro" id="IPR053158">
    <property type="entry name" value="CapK_Type1_Caps_Biosynth"/>
</dbReference>
<dbReference type="PANTHER" id="PTHR36932:SF1">
    <property type="entry name" value="CAPSULAR POLYSACCHARIDE BIOSYNTHESIS PROTEIN"/>
    <property type="match status" value="1"/>
</dbReference>